<sequence>MSDRPFRAELPQFDGISSANPVNQTRRHREISDIPDSSGSLTACFAIVSIMNR</sequence>
<dbReference type="PATRIC" id="fig|1254439.12.peg.503"/>
<dbReference type="HOGENOM" id="CLU_3059023_0_0_11"/>
<protein>
    <submittedName>
        <fullName evidence="2">Uncharacterized protein</fullName>
    </submittedName>
</protein>
<evidence type="ECO:0000313" key="2">
    <source>
        <dbReference type="EMBL" id="AGH40769.1"/>
    </source>
</evidence>
<keyword evidence="3" id="KW-1185">Reference proteome</keyword>
<feature type="region of interest" description="Disordered" evidence="1">
    <location>
        <begin position="1"/>
        <end position="34"/>
    </location>
</feature>
<dbReference type="EMBL" id="CP004346">
    <property type="protein sequence ID" value="AGH40769.1"/>
    <property type="molecule type" value="Genomic_DNA"/>
</dbReference>
<accession>M4RF16</accession>
<gene>
    <name evidence="2" type="ORF">D805_0502</name>
</gene>
<evidence type="ECO:0000256" key="1">
    <source>
        <dbReference type="SAM" id="MobiDB-lite"/>
    </source>
</evidence>
<evidence type="ECO:0000313" key="3">
    <source>
        <dbReference type="Proteomes" id="UP000011835"/>
    </source>
</evidence>
<reference evidence="2 3" key="1">
    <citation type="journal article" date="2013" name="Genome Announc.">
        <title>Complete Genome Sequence of the Probiotic Bifidobacterium thermophilum Strain RBL67.</title>
        <authorList>
            <person name="Jans C."/>
            <person name="Lacroix C."/>
            <person name="Follador R."/>
            <person name="Stevens M.J."/>
        </authorList>
    </citation>
    <scope>NUCLEOTIDE SEQUENCE [LARGE SCALE GENOMIC DNA]</scope>
    <source>
        <strain evidence="2 3">RBL67</strain>
    </source>
</reference>
<proteinExistence type="predicted"/>
<dbReference type="KEGG" id="btp:D805_0502"/>
<dbReference type="AlphaFoldDB" id="M4RF16"/>
<name>M4RF16_9BIFI</name>
<feature type="compositionally biased region" description="Polar residues" evidence="1">
    <location>
        <begin position="15"/>
        <end position="24"/>
    </location>
</feature>
<organism evidence="2 3">
    <name type="scientific">Bifidobacterium thermophilum RBL67</name>
    <dbReference type="NCBI Taxonomy" id="1254439"/>
    <lineage>
        <taxon>Bacteria</taxon>
        <taxon>Bacillati</taxon>
        <taxon>Actinomycetota</taxon>
        <taxon>Actinomycetes</taxon>
        <taxon>Bifidobacteriales</taxon>
        <taxon>Bifidobacteriaceae</taxon>
        <taxon>Bifidobacterium</taxon>
    </lineage>
</organism>
<dbReference type="Proteomes" id="UP000011835">
    <property type="component" value="Chromosome"/>
</dbReference>